<evidence type="ECO:0000313" key="5">
    <source>
        <dbReference type="Proteomes" id="UP001215280"/>
    </source>
</evidence>
<feature type="region of interest" description="Disordered" evidence="1">
    <location>
        <begin position="82"/>
        <end position="156"/>
    </location>
</feature>
<evidence type="ECO:0000256" key="3">
    <source>
        <dbReference type="SAM" id="SignalP"/>
    </source>
</evidence>
<keyword evidence="3" id="KW-0732">Signal</keyword>
<accession>A0AAD7I1S6</accession>
<keyword evidence="5" id="KW-1185">Reference proteome</keyword>
<keyword evidence="2" id="KW-0812">Transmembrane</keyword>
<organism evidence="4 5">
    <name type="scientific">Mycena maculata</name>
    <dbReference type="NCBI Taxonomy" id="230809"/>
    <lineage>
        <taxon>Eukaryota</taxon>
        <taxon>Fungi</taxon>
        <taxon>Dikarya</taxon>
        <taxon>Basidiomycota</taxon>
        <taxon>Agaricomycotina</taxon>
        <taxon>Agaricomycetes</taxon>
        <taxon>Agaricomycetidae</taxon>
        <taxon>Agaricales</taxon>
        <taxon>Marasmiineae</taxon>
        <taxon>Mycenaceae</taxon>
        <taxon>Mycena</taxon>
    </lineage>
</organism>
<dbReference type="AlphaFoldDB" id="A0AAD7I1S6"/>
<feature type="region of interest" description="Disordered" evidence="1">
    <location>
        <begin position="356"/>
        <end position="375"/>
    </location>
</feature>
<feature type="region of interest" description="Disordered" evidence="1">
    <location>
        <begin position="300"/>
        <end position="343"/>
    </location>
</feature>
<proteinExistence type="predicted"/>
<sequence length="375" mass="39167">MWKCRSSLYILPLLGLCLPVVFLPTVAGTASFDTFDCQPEANDGSALQNAHGFPGKNPATECDYPTAGSCFYAPDGSLVTQSASPNCPDNLVQEQDPVTSSSTTTDRTTTPVPPTTTVQSTIVLPTLTPPPSTTGSTSSKTTSSLEATASSSGAVVSDNAGGGLTAALGSTSSLPSSSVQGAINADISSTHVQSGVIAGAVVAAIVIIVLCLILFWLRLRRQRWNDRRALAPEYLEEETYIPQTKWERFADTTLHYPSIGSGSDGEGVSEPTISSQAADQILTERLRRVEAQVDELYIPQTKEDSFTGTSPLSSAAGRRSDGGGVSEPTASGEEADQGLTQRLRRVEAQVEVLLTLGAPGDSIGVPDTAPPEYAA</sequence>
<evidence type="ECO:0000256" key="1">
    <source>
        <dbReference type="SAM" id="MobiDB-lite"/>
    </source>
</evidence>
<protein>
    <submittedName>
        <fullName evidence="4">Uncharacterized protein</fullName>
    </submittedName>
</protein>
<keyword evidence="2" id="KW-1133">Transmembrane helix</keyword>
<dbReference type="EMBL" id="JARJLG010000170">
    <property type="protein sequence ID" value="KAJ7733046.1"/>
    <property type="molecule type" value="Genomic_DNA"/>
</dbReference>
<dbReference type="Proteomes" id="UP001215280">
    <property type="component" value="Unassembled WGS sequence"/>
</dbReference>
<feature type="compositionally biased region" description="Low complexity" evidence="1">
    <location>
        <begin position="133"/>
        <end position="152"/>
    </location>
</feature>
<comment type="caution">
    <text evidence="4">The sequence shown here is derived from an EMBL/GenBank/DDBJ whole genome shotgun (WGS) entry which is preliminary data.</text>
</comment>
<evidence type="ECO:0000313" key="4">
    <source>
        <dbReference type="EMBL" id="KAJ7733046.1"/>
    </source>
</evidence>
<feature type="compositionally biased region" description="Low complexity" evidence="1">
    <location>
        <begin position="97"/>
        <end position="126"/>
    </location>
</feature>
<name>A0AAD7I1S6_9AGAR</name>
<keyword evidence="2" id="KW-0472">Membrane</keyword>
<reference evidence="4" key="1">
    <citation type="submission" date="2023-03" db="EMBL/GenBank/DDBJ databases">
        <title>Massive genome expansion in bonnet fungi (Mycena s.s.) driven by repeated elements and novel gene families across ecological guilds.</title>
        <authorList>
            <consortium name="Lawrence Berkeley National Laboratory"/>
            <person name="Harder C.B."/>
            <person name="Miyauchi S."/>
            <person name="Viragh M."/>
            <person name="Kuo A."/>
            <person name="Thoen E."/>
            <person name="Andreopoulos B."/>
            <person name="Lu D."/>
            <person name="Skrede I."/>
            <person name="Drula E."/>
            <person name="Henrissat B."/>
            <person name="Morin E."/>
            <person name="Kohler A."/>
            <person name="Barry K."/>
            <person name="LaButti K."/>
            <person name="Morin E."/>
            <person name="Salamov A."/>
            <person name="Lipzen A."/>
            <person name="Mereny Z."/>
            <person name="Hegedus B."/>
            <person name="Baldrian P."/>
            <person name="Stursova M."/>
            <person name="Weitz H."/>
            <person name="Taylor A."/>
            <person name="Grigoriev I.V."/>
            <person name="Nagy L.G."/>
            <person name="Martin F."/>
            <person name="Kauserud H."/>
        </authorList>
    </citation>
    <scope>NUCLEOTIDE SEQUENCE</scope>
    <source>
        <strain evidence="4">CBHHK188m</strain>
    </source>
</reference>
<feature type="chain" id="PRO_5042143241" evidence="3">
    <location>
        <begin position="29"/>
        <end position="375"/>
    </location>
</feature>
<feature type="transmembrane region" description="Helical" evidence="2">
    <location>
        <begin position="196"/>
        <end position="217"/>
    </location>
</feature>
<evidence type="ECO:0000256" key="2">
    <source>
        <dbReference type="SAM" id="Phobius"/>
    </source>
</evidence>
<feature type="signal peptide" evidence="3">
    <location>
        <begin position="1"/>
        <end position="28"/>
    </location>
</feature>
<gene>
    <name evidence="4" type="ORF">DFH07DRAFT_1065476</name>
</gene>